<feature type="active site" description="Nucleophile" evidence="6">
    <location>
        <position position="157"/>
    </location>
</feature>
<accession>A0A1F7FIM8</accession>
<evidence type="ECO:0000256" key="8">
    <source>
        <dbReference type="PIRSR" id="PIRSR600246-3"/>
    </source>
</evidence>
<evidence type="ECO:0000256" key="5">
    <source>
        <dbReference type="ARBA" id="ARBA00049366"/>
    </source>
</evidence>
<dbReference type="InterPro" id="IPR000246">
    <property type="entry name" value="Peptidase_T2"/>
</dbReference>
<evidence type="ECO:0000256" key="1">
    <source>
        <dbReference type="ARBA" id="ARBA00000306"/>
    </source>
</evidence>
<dbReference type="GO" id="GO:0005737">
    <property type="term" value="C:cytoplasm"/>
    <property type="evidence" value="ECO:0007669"/>
    <property type="project" value="TreeGrafter"/>
</dbReference>
<organism evidence="9 10">
    <name type="scientific">Candidatus Raymondbacteria bacterium RIFOXYD12_FULL_49_13</name>
    <dbReference type="NCBI Taxonomy" id="1817890"/>
    <lineage>
        <taxon>Bacteria</taxon>
        <taxon>Raymondiibacteriota</taxon>
    </lineage>
</organism>
<evidence type="ECO:0000256" key="6">
    <source>
        <dbReference type="PIRSR" id="PIRSR600246-1"/>
    </source>
</evidence>
<dbReference type="InterPro" id="IPR033844">
    <property type="entry name" value="ASRGL1_meta"/>
</dbReference>
<dbReference type="Pfam" id="PF01112">
    <property type="entry name" value="Asparaginase_2"/>
    <property type="match status" value="1"/>
</dbReference>
<dbReference type="PANTHER" id="PTHR10188:SF6">
    <property type="entry name" value="N(4)-(BETA-N-ACETYLGLUCOSAMINYL)-L-ASPARAGINASE"/>
    <property type="match status" value="1"/>
</dbReference>
<name>A0A1F7FIM8_UNCRA</name>
<evidence type="ECO:0008006" key="11">
    <source>
        <dbReference type="Google" id="ProtNLM"/>
    </source>
</evidence>
<dbReference type="InterPro" id="IPR029055">
    <property type="entry name" value="Ntn_hydrolases_N"/>
</dbReference>
<protein>
    <recommendedName>
        <fullName evidence="11">Asparaginase</fullName>
    </recommendedName>
</protein>
<evidence type="ECO:0000313" key="10">
    <source>
        <dbReference type="Proteomes" id="UP000179243"/>
    </source>
</evidence>
<evidence type="ECO:0000256" key="3">
    <source>
        <dbReference type="ARBA" id="ARBA00022801"/>
    </source>
</evidence>
<comment type="caution">
    <text evidence="9">The sequence shown here is derived from an EMBL/GenBank/DDBJ whole genome shotgun (WGS) entry which is preliminary data.</text>
</comment>
<dbReference type="GO" id="GO:0008798">
    <property type="term" value="F:beta-aspartyl-peptidase activity"/>
    <property type="evidence" value="ECO:0007669"/>
    <property type="project" value="UniProtKB-EC"/>
</dbReference>
<reference evidence="9 10" key="1">
    <citation type="journal article" date="2016" name="Nat. Commun.">
        <title>Thousands of microbial genomes shed light on interconnected biogeochemical processes in an aquifer system.</title>
        <authorList>
            <person name="Anantharaman K."/>
            <person name="Brown C.T."/>
            <person name="Hug L.A."/>
            <person name="Sharon I."/>
            <person name="Castelle C.J."/>
            <person name="Probst A.J."/>
            <person name="Thomas B.C."/>
            <person name="Singh A."/>
            <person name="Wilkins M.J."/>
            <person name="Karaoz U."/>
            <person name="Brodie E.L."/>
            <person name="Williams K.H."/>
            <person name="Hubbard S.S."/>
            <person name="Banfield J.F."/>
        </authorList>
    </citation>
    <scope>NUCLEOTIDE SEQUENCE [LARGE SCALE GENOMIC DNA]</scope>
</reference>
<evidence type="ECO:0000256" key="7">
    <source>
        <dbReference type="PIRSR" id="PIRSR600246-2"/>
    </source>
</evidence>
<evidence type="ECO:0000313" key="9">
    <source>
        <dbReference type="EMBL" id="OGK06555.1"/>
    </source>
</evidence>
<dbReference type="EMBL" id="MFYX01000027">
    <property type="protein sequence ID" value="OGK06555.1"/>
    <property type="molecule type" value="Genomic_DNA"/>
</dbReference>
<dbReference type="GO" id="GO:0004067">
    <property type="term" value="F:asparaginase activity"/>
    <property type="evidence" value="ECO:0007669"/>
    <property type="project" value="UniProtKB-EC"/>
</dbReference>
<keyword evidence="2" id="KW-0645">Protease</keyword>
<dbReference type="FunFam" id="3.60.20.30:FF:000001">
    <property type="entry name" value="Isoaspartyl peptidase/L-asparaginase"/>
    <property type="match status" value="1"/>
</dbReference>
<dbReference type="CDD" id="cd04702">
    <property type="entry name" value="ASRGL1_like"/>
    <property type="match status" value="1"/>
</dbReference>
<dbReference type="Proteomes" id="UP000179243">
    <property type="component" value="Unassembled WGS sequence"/>
</dbReference>
<keyword evidence="3" id="KW-0378">Hydrolase</keyword>
<dbReference type="Gene3D" id="3.60.20.30">
    <property type="entry name" value="(Glycosyl)asparaginase"/>
    <property type="match status" value="1"/>
</dbReference>
<feature type="binding site" evidence="7">
    <location>
        <begin position="185"/>
        <end position="188"/>
    </location>
    <ligand>
        <name>substrate</name>
    </ligand>
</feature>
<feature type="site" description="Cleavage; by autolysis" evidence="8">
    <location>
        <begin position="156"/>
        <end position="157"/>
    </location>
</feature>
<dbReference type="SUPFAM" id="SSF56235">
    <property type="entry name" value="N-terminal nucleophile aminohydrolases (Ntn hydrolases)"/>
    <property type="match status" value="1"/>
</dbReference>
<dbReference type="GO" id="GO:0006508">
    <property type="term" value="P:proteolysis"/>
    <property type="evidence" value="ECO:0007669"/>
    <property type="project" value="UniProtKB-KW"/>
</dbReference>
<sequence>MDPVIIVHGGAFKLLDEEFVPSEQGVRQSAQAGMAVLSLGGSAIDAVEAAVRAMEANPIFNAGLGASLTRDGKLEVDASIMDGRTKKFGAVACVPDFMHPVSLARAVMEDGEHALLGGPGALAFASEKGLSHFHRTDLVTEGALKRLKRIRSERADTVGACALDSRGELGVAISTGGKTNKRSGRIGDTPIIGAGFYVDNSVGAAGATGDGEAIMRALLCYRATMFLKEGLSCGSAARESVSMLDRETGKKCGIIMLSPSGETGLYHNTPHMPWAIASAGTGVKSGISSEKSVLP</sequence>
<evidence type="ECO:0000256" key="2">
    <source>
        <dbReference type="ARBA" id="ARBA00022670"/>
    </source>
</evidence>
<comment type="catalytic activity">
    <reaction evidence="1">
        <text>Cleavage of a beta-linked Asp residue from the N-terminus of a polypeptide.</text>
        <dbReference type="EC" id="3.4.19.5"/>
    </reaction>
</comment>
<comment type="catalytic activity">
    <reaction evidence="5">
        <text>L-asparagine + H2O = L-aspartate + NH4(+)</text>
        <dbReference type="Rhea" id="RHEA:21016"/>
        <dbReference type="ChEBI" id="CHEBI:15377"/>
        <dbReference type="ChEBI" id="CHEBI:28938"/>
        <dbReference type="ChEBI" id="CHEBI:29991"/>
        <dbReference type="ChEBI" id="CHEBI:58048"/>
        <dbReference type="EC" id="3.5.1.1"/>
    </reaction>
</comment>
<gene>
    <name evidence="9" type="ORF">A2519_15815</name>
</gene>
<proteinExistence type="predicted"/>
<evidence type="ECO:0000256" key="4">
    <source>
        <dbReference type="ARBA" id="ARBA00022813"/>
    </source>
</evidence>
<dbReference type="PANTHER" id="PTHR10188">
    <property type="entry name" value="L-ASPARAGINASE"/>
    <property type="match status" value="1"/>
</dbReference>
<feature type="binding site" evidence="7">
    <location>
        <begin position="208"/>
        <end position="211"/>
    </location>
    <ligand>
        <name>substrate</name>
    </ligand>
</feature>
<dbReference type="AlphaFoldDB" id="A0A1F7FIM8"/>
<keyword evidence="4" id="KW-0068">Autocatalytic cleavage</keyword>